<feature type="region of interest" description="Disordered" evidence="1">
    <location>
        <begin position="1"/>
        <end position="49"/>
    </location>
</feature>
<sequence length="49" mass="5372">MNPCRPHPALPSFLCNDGSGMGPPADGSIERTPVGRRHSHYLRRQTTTV</sequence>
<evidence type="ECO:0000256" key="1">
    <source>
        <dbReference type="SAM" id="MobiDB-lite"/>
    </source>
</evidence>
<dbReference type="HOGENOM" id="CLU_3138376_0_0_5"/>
<reference evidence="2 3" key="1">
    <citation type="journal article" date="2012" name="J. Bacteriol.">
        <title>Draft Genome Sequence of Novosphingobium nitrogenifigens Y88T.</title>
        <authorList>
            <person name="Strabala T.J."/>
            <person name="Macdonald L."/>
            <person name="Liu V."/>
            <person name="Smit A.M."/>
        </authorList>
    </citation>
    <scope>NUCLEOTIDE SEQUENCE [LARGE SCALE GENOMIC DNA]</scope>
    <source>
        <strain evidence="2 3">DSM 19370</strain>
    </source>
</reference>
<organism evidence="2 3">
    <name type="scientific">Novosphingobium nitrogenifigens DSM 19370</name>
    <dbReference type="NCBI Taxonomy" id="983920"/>
    <lineage>
        <taxon>Bacteria</taxon>
        <taxon>Pseudomonadati</taxon>
        <taxon>Pseudomonadota</taxon>
        <taxon>Alphaproteobacteria</taxon>
        <taxon>Sphingomonadales</taxon>
        <taxon>Sphingomonadaceae</taxon>
        <taxon>Novosphingobium</taxon>
    </lineage>
</organism>
<feature type="compositionally biased region" description="Basic residues" evidence="1">
    <location>
        <begin position="34"/>
        <end position="43"/>
    </location>
</feature>
<keyword evidence="3" id="KW-1185">Reference proteome</keyword>
<evidence type="ECO:0000313" key="3">
    <source>
        <dbReference type="Proteomes" id="UP000004728"/>
    </source>
</evidence>
<dbReference type="InParanoid" id="F1Z3C0"/>
<dbReference type="Proteomes" id="UP000004728">
    <property type="component" value="Unassembled WGS sequence"/>
</dbReference>
<protein>
    <submittedName>
        <fullName evidence="2">Uncharacterized protein</fullName>
    </submittedName>
</protein>
<accession>F1Z3C0</accession>
<evidence type="ECO:0000313" key="2">
    <source>
        <dbReference type="EMBL" id="EGD60894.1"/>
    </source>
</evidence>
<name>F1Z3C0_9SPHN</name>
<dbReference type="EMBL" id="AEWJ01000003">
    <property type="protein sequence ID" value="EGD60894.1"/>
    <property type="molecule type" value="Genomic_DNA"/>
</dbReference>
<dbReference type="AlphaFoldDB" id="F1Z3C0"/>
<proteinExistence type="predicted"/>
<comment type="caution">
    <text evidence="2">The sequence shown here is derived from an EMBL/GenBank/DDBJ whole genome shotgun (WGS) entry which is preliminary data.</text>
</comment>
<gene>
    <name evidence="2" type="ORF">Y88_3397</name>
</gene>